<name>A0AB33IBG5_ACEAC</name>
<sequence length="218" mass="23891">MRITNITERFTFLKTWSRNCPAGWSLLIAIVASLCSGLGSGYMFFRLDHAHATQALAYKDAQIAILTAQKQAVEARAKADQIKANAVWRDISDEARVCLQSDFVNLRNDFEIITLAGDAEATFMADLTQGVLEGIDRKVQRSQIFSARGIGEYYVYNKNSRIASSIAATLSRCGFPARTMSAPITAAGIAGPLPTGFDTSSAVQLFINTHKKPHFSYD</sequence>
<dbReference type="Proteomes" id="UP000516424">
    <property type="component" value="Chromosome"/>
</dbReference>
<protein>
    <submittedName>
        <fullName evidence="2">Uncharacterized protein</fullName>
    </submittedName>
</protein>
<evidence type="ECO:0000256" key="1">
    <source>
        <dbReference type="SAM" id="Phobius"/>
    </source>
</evidence>
<feature type="transmembrane region" description="Helical" evidence="1">
    <location>
        <begin position="22"/>
        <end position="45"/>
    </location>
</feature>
<gene>
    <name evidence="2" type="ORF">EMQ_1084</name>
</gene>
<organism evidence="2 3">
    <name type="scientific">Acetobacter aceti NBRC 14818</name>
    <dbReference type="NCBI Taxonomy" id="887700"/>
    <lineage>
        <taxon>Bacteria</taxon>
        <taxon>Pseudomonadati</taxon>
        <taxon>Pseudomonadota</taxon>
        <taxon>Alphaproteobacteria</taxon>
        <taxon>Acetobacterales</taxon>
        <taxon>Acetobacteraceae</taxon>
        <taxon>Acetobacter</taxon>
        <taxon>Acetobacter subgen. Acetobacter</taxon>
    </lineage>
</organism>
<evidence type="ECO:0000313" key="3">
    <source>
        <dbReference type="Proteomes" id="UP000516424"/>
    </source>
</evidence>
<accession>A0AB33IBG5</accession>
<keyword evidence="3" id="KW-1185">Reference proteome</keyword>
<dbReference type="RefSeq" id="WP_231367989.1">
    <property type="nucleotide sequence ID" value="NZ_AP023410.1"/>
</dbReference>
<reference evidence="2 3" key="1">
    <citation type="journal article" date="2011" name="Microbiology">
        <title>Transcriptome response to different carbon sources in Acetobacter aceti.</title>
        <authorList>
            <person name="Sakurai K."/>
            <person name="Arai H."/>
            <person name="Ishii M."/>
            <person name="Igarashi Y."/>
        </authorList>
    </citation>
    <scope>NUCLEOTIDE SEQUENCE [LARGE SCALE GENOMIC DNA]</scope>
    <source>
        <strain evidence="2 3">NBRC 14818</strain>
    </source>
</reference>
<keyword evidence="1" id="KW-0812">Transmembrane</keyword>
<keyword evidence="1" id="KW-0472">Membrane</keyword>
<proteinExistence type="predicted"/>
<dbReference type="AlphaFoldDB" id="A0AB33IBG5"/>
<dbReference type="EMBL" id="AP023410">
    <property type="protein sequence ID" value="BCK75478.1"/>
    <property type="molecule type" value="Genomic_DNA"/>
</dbReference>
<evidence type="ECO:0000313" key="2">
    <source>
        <dbReference type="EMBL" id="BCK75478.1"/>
    </source>
</evidence>
<keyword evidence="1" id="KW-1133">Transmembrane helix</keyword>